<organism evidence="1">
    <name type="scientific">marine sediment metagenome</name>
    <dbReference type="NCBI Taxonomy" id="412755"/>
    <lineage>
        <taxon>unclassified sequences</taxon>
        <taxon>metagenomes</taxon>
        <taxon>ecological metagenomes</taxon>
    </lineage>
</organism>
<proteinExistence type="predicted"/>
<dbReference type="AlphaFoldDB" id="X0XNL5"/>
<comment type="caution">
    <text evidence="1">The sequence shown here is derived from an EMBL/GenBank/DDBJ whole genome shotgun (WGS) entry which is preliminary data.</text>
</comment>
<accession>X0XNL5</accession>
<name>X0XNL5_9ZZZZ</name>
<evidence type="ECO:0000313" key="1">
    <source>
        <dbReference type="EMBL" id="GAG36922.1"/>
    </source>
</evidence>
<feature type="non-terminal residue" evidence="1">
    <location>
        <position position="49"/>
    </location>
</feature>
<sequence length="49" mass="5233">MGQLFSANRKLLLVAALFMVTVALNPCSAWALMGDTESNFGLDGRLSTT</sequence>
<reference evidence="1" key="1">
    <citation type="journal article" date="2014" name="Front. Microbiol.">
        <title>High frequency of phylogenetically diverse reductive dehalogenase-homologous genes in deep subseafloor sedimentary metagenomes.</title>
        <authorList>
            <person name="Kawai M."/>
            <person name="Futagami T."/>
            <person name="Toyoda A."/>
            <person name="Takaki Y."/>
            <person name="Nishi S."/>
            <person name="Hori S."/>
            <person name="Arai W."/>
            <person name="Tsubouchi T."/>
            <person name="Morono Y."/>
            <person name="Uchiyama I."/>
            <person name="Ito T."/>
            <person name="Fujiyama A."/>
            <person name="Inagaki F."/>
            <person name="Takami H."/>
        </authorList>
    </citation>
    <scope>NUCLEOTIDE SEQUENCE</scope>
    <source>
        <strain evidence="1">Expedition CK06-06</strain>
    </source>
</reference>
<gene>
    <name evidence="1" type="ORF">S01H1_74441</name>
</gene>
<protein>
    <submittedName>
        <fullName evidence="1">Uncharacterized protein</fullName>
    </submittedName>
</protein>
<dbReference type="EMBL" id="BARS01049805">
    <property type="protein sequence ID" value="GAG36922.1"/>
    <property type="molecule type" value="Genomic_DNA"/>
</dbReference>